<dbReference type="PANTHER" id="PTHR11019:SF199">
    <property type="entry name" value="HTH-TYPE TRANSCRIPTIONAL REGULATOR NIMR"/>
    <property type="match status" value="1"/>
</dbReference>
<keyword evidence="10" id="KW-1185">Reference proteome</keyword>
<feature type="region of interest" description="Disordered" evidence="7">
    <location>
        <begin position="1"/>
        <end position="27"/>
    </location>
</feature>
<dbReference type="InterPro" id="IPR009057">
    <property type="entry name" value="Homeodomain-like_sf"/>
</dbReference>
<evidence type="ECO:0000256" key="4">
    <source>
        <dbReference type="ARBA" id="ARBA00023163"/>
    </source>
</evidence>
<dbReference type="InterPro" id="IPR018062">
    <property type="entry name" value="HTH_AraC-typ_CS"/>
</dbReference>
<sequence length="270" mass="29590">MAGRDRPRVQLRRDPGGEAGGRSPILSIDRSGAEARRTIDWHAHDEAMLLWSATATVAMSTPARDWLVPPGYGLWVPPRIVHSEKALRPGELCVVRFAPDLCPVSWPEPVGISVGSLLRELVSHLHDAEPDDPSRAHAELLVFDLLAPLPVNAIDVSMPADPRVRAIAEQIIADPGDTRDLAFWAHRTHTGVRTLSRLFARETGLSFGQWRTHVRMRAAAQHLADGRSVNATARAVGYRKPSAFIAAFRRSTGRTPGACLRVEPTTEVGR</sequence>
<dbReference type="HOGENOM" id="CLU_000445_87_2_11"/>
<dbReference type="SUPFAM" id="SSF51182">
    <property type="entry name" value="RmlC-like cupins"/>
    <property type="match status" value="1"/>
</dbReference>
<dbReference type="EMBL" id="CP006850">
    <property type="protein sequence ID" value="AHH18755.1"/>
    <property type="molecule type" value="Genomic_DNA"/>
</dbReference>
<dbReference type="SUPFAM" id="SSF46689">
    <property type="entry name" value="Homeodomain-like"/>
    <property type="match status" value="2"/>
</dbReference>
<evidence type="ECO:0000259" key="8">
    <source>
        <dbReference type="PROSITE" id="PS01124"/>
    </source>
</evidence>
<dbReference type="STRING" id="1415166.NONO_c39710"/>
<keyword evidence="2" id="KW-0805">Transcription regulation</keyword>
<evidence type="ECO:0000256" key="2">
    <source>
        <dbReference type="ARBA" id="ARBA00023015"/>
    </source>
</evidence>
<feature type="compositionally biased region" description="Basic and acidic residues" evidence="7">
    <location>
        <begin position="1"/>
        <end position="16"/>
    </location>
</feature>
<dbReference type="AlphaFoldDB" id="W5THB4"/>
<dbReference type="SMART" id="SM00342">
    <property type="entry name" value="HTH_ARAC"/>
    <property type="match status" value="1"/>
</dbReference>
<dbReference type="RefSeq" id="WP_081769363.1">
    <property type="nucleotide sequence ID" value="NZ_CP006850.1"/>
</dbReference>
<dbReference type="PANTHER" id="PTHR11019">
    <property type="entry name" value="HTH-TYPE TRANSCRIPTIONAL REGULATOR NIMR"/>
    <property type="match status" value="1"/>
</dbReference>
<evidence type="ECO:0000313" key="9">
    <source>
        <dbReference type="EMBL" id="AHH18755.1"/>
    </source>
</evidence>
<reference evidence="9 10" key="1">
    <citation type="journal article" date="2014" name="Appl. Environ. Microbiol.">
        <title>Insights into the Microbial Degradation of Rubber and Gutta-Percha by Analysis of the Complete Genome of Nocardia nova SH22a.</title>
        <authorList>
            <person name="Luo Q."/>
            <person name="Hiessl S."/>
            <person name="Poehlein A."/>
            <person name="Daniel R."/>
            <person name="Steinbuchel A."/>
        </authorList>
    </citation>
    <scope>NUCLEOTIDE SEQUENCE [LARGE SCALE GENOMIC DNA]</scope>
    <source>
        <strain evidence="9">SH22a</strain>
    </source>
</reference>
<dbReference type="GO" id="GO:0003700">
    <property type="term" value="F:DNA-binding transcription factor activity"/>
    <property type="evidence" value="ECO:0007669"/>
    <property type="project" value="InterPro"/>
</dbReference>
<dbReference type="KEGG" id="nno:NONO_c39710"/>
<organism evidence="9 10">
    <name type="scientific">Nocardia nova SH22a</name>
    <dbReference type="NCBI Taxonomy" id="1415166"/>
    <lineage>
        <taxon>Bacteria</taxon>
        <taxon>Bacillati</taxon>
        <taxon>Actinomycetota</taxon>
        <taxon>Actinomycetes</taxon>
        <taxon>Mycobacteriales</taxon>
        <taxon>Nocardiaceae</taxon>
        <taxon>Nocardia</taxon>
    </lineage>
</organism>
<dbReference type="PATRIC" id="fig|1415166.3.peg.4076"/>
<feature type="domain" description="HTH araC/xylS-type" evidence="8">
    <location>
        <begin position="162"/>
        <end position="262"/>
    </location>
</feature>
<gene>
    <name evidence="9" type="ORF">NONO_c39710</name>
</gene>
<dbReference type="FunFam" id="1.10.10.60:FF:000132">
    <property type="entry name" value="AraC family transcriptional regulator"/>
    <property type="match status" value="1"/>
</dbReference>
<evidence type="ECO:0000256" key="5">
    <source>
        <dbReference type="ARBA" id="ARBA00074140"/>
    </source>
</evidence>
<dbReference type="Pfam" id="PF12833">
    <property type="entry name" value="HTH_18"/>
    <property type="match status" value="1"/>
</dbReference>
<dbReference type="InterPro" id="IPR011051">
    <property type="entry name" value="RmlC_Cupin_sf"/>
</dbReference>
<dbReference type="eggNOG" id="COG2207">
    <property type="taxonomic scope" value="Bacteria"/>
</dbReference>
<keyword evidence="3" id="KW-0238">DNA-binding</keyword>
<evidence type="ECO:0000256" key="3">
    <source>
        <dbReference type="ARBA" id="ARBA00023125"/>
    </source>
</evidence>
<protein>
    <recommendedName>
        <fullName evidence="5">HTH-type transcriptional regulator RipA</fullName>
    </recommendedName>
    <alternativeName>
        <fullName evidence="6">Repressor of iron proteins A</fullName>
    </alternativeName>
</protein>
<evidence type="ECO:0000256" key="1">
    <source>
        <dbReference type="ARBA" id="ARBA00022491"/>
    </source>
</evidence>
<evidence type="ECO:0000256" key="7">
    <source>
        <dbReference type="SAM" id="MobiDB-lite"/>
    </source>
</evidence>
<dbReference type="PROSITE" id="PS01124">
    <property type="entry name" value="HTH_ARAC_FAMILY_2"/>
    <property type="match status" value="1"/>
</dbReference>
<keyword evidence="1" id="KW-0678">Repressor</keyword>
<keyword evidence="4" id="KW-0804">Transcription</keyword>
<dbReference type="OrthoDB" id="2039152at2"/>
<dbReference type="GO" id="GO:0043565">
    <property type="term" value="F:sequence-specific DNA binding"/>
    <property type="evidence" value="ECO:0007669"/>
    <property type="project" value="InterPro"/>
</dbReference>
<dbReference type="PROSITE" id="PS00041">
    <property type="entry name" value="HTH_ARAC_FAMILY_1"/>
    <property type="match status" value="1"/>
</dbReference>
<evidence type="ECO:0000256" key="6">
    <source>
        <dbReference type="ARBA" id="ARBA00079449"/>
    </source>
</evidence>
<dbReference type="Proteomes" id="UP000019150">
    <property type="component" value="Chromosome"/>
</dbReference>
<dbReference type="InterPro" id="IPR018060">
    <property type="entry name" value="HTH_AraC"/>
</dbReference>
<accession>W5THB4</accession>
<dbReference type="Gene3D" id="1.10.10.60">
    <property type="entry name" value="Homeodomain-like"/>
    <property type="match status" value="1"/>
</dbReference>
<proteinExistence type="predicted"/>
<name>W5THB4_9NOCA</name>
<evidence type="ECO:0000313" key="10">
    <source>
        <dbReference type="Proteomes" id="UP000019150"/>
    </source>
</evidence>